<evidence type="ECO:0000313" key="1">
    <source>
        <dbReference type="EMBL" id="QQP11533.1"/>
    </source>
</evidence>
<sequence length="148" mass="17441">MVEYKNNVEISFGTNSSQFDYIKENIKELVGKFNFNHQQLSKILDLPMNDLENLMNNKGNISNEQFEKIENKITMLNFGFESFDAKERTTILLNDLITNYMLSTESLSKIINVEEHELINFRQHQLIDRNIELKICVNVIMLHFVLHN</sequence>
<dbReference type="Pfam" id="PF20317">
    <property type="entry name" value="HTH_60"/>
    <property type="match status" value="1"/>
</dbReference>
<proteinExistence type="predicted"/>
<protein>
    <recommendedName>
        <fullName evidence="3">HTH cro/C1-type domain-containing protein</fullName>
    </recommendedName>
</protein>
<keyword evidence="2" id="KW-1185">Reference proteome</keyword>
<dbReference type="EMBL" id="CP067341">
    <property type="protein sequence ID" value="QQP11533.1"/>
    <property type="molecule type" value="Genomic_DNA"/>
</dbReference>
<dbReference type="RefSeq" id="WP_053596133.1">
    <property type="nucleotide sequence ID" value="NZ_CP067341.1"/>
</dbReference>
<dbReference type="InterPro" id="IPR046930">
    <property type="entry name" value="HTH_60"/>
</dbReference>
<gene>
    <name evidence="1" type="ORF">FJQ98_20390</name>
</gene>
<evidence type="ECO:0000313" key="2">
    <source>
        <dbReference type="Proteomes" id="UP000596049"/>
    </source>
</evidence>
<organism evidence="1 2">
    <name type="scientific">Lysinibacillus agricola</name>
    <dbReference type="NCBI Taxonomy" id="2590012"/>
    <lineage>
        <taxon>Bacteria</taxon>
        <taxon>Bacillati</taxon>
        <taxon>Bacillota</taxon>
        <taxon>Bacilli</taxon>
        <taxon>Bacillales</taxon>
        <taxon>Bacillaceae</taxon>
        <taxon>Lysinibacillus</taxon>
    </lineage>
</organism>
<name>A0ABX7ANL4_9BACI</name>
<evidence type="ECO:0008006" key="3">
    <source>
        <dbReference type="Google" id="ProtNLM"/>
    </source>
</evidence>
<accession>A0ABX7ANL4</accession>
<reference evidence="1 2" key="1">
    <citation type="submission" date="2020-01" db="EMBL/GenBank/DDBJ databases">
        <authorList>
            <person name="Liu G."/>
            <person name="Liu B."/>
        </authorList>
    </citation>
    <scope>NUCLEOTIDE SEQUENCE [LARGE SCALE GENOMIC DNA]</scope>
    <source>
        <strain evidence="1 2">FJAT-51161</strain>
    </source>
</reference>
<dbReference type="Proteomes" id="UP000596049">
    <property type="component" value="Chromosome"/>
</dbReference>